<feature type="domain" description="PAS" evidence="4">
    <location>
        <begin position="31"/>
        <end position="80"/>
    </location>
</feature>
<keyword evidence="7" id="KW-1185">Reference proteome</keyword>
<sequence length="202" mass="22775">MSNVGGREAGLVADLMDRRRLEAEFARTGASTDRFVSAVRASCMPMVITDPRRPDHPIVFDNEAFCRLTGYARDEAIGRNCRFLQGPETEMADVARVAAVVARCEPIEIDLLNYKKDGERFWNQLLVSPVFGRDGEPTYFLASQFDVTLEREKLARVQADRDASEREVERRTADLVRSEERLGRGLIQVHAVTQETRATAAR</sequence>
<dbReference type="STRING" id="414703.SAMN04488125_12230"/>
<gene>
    <name evidence="6" type="ORF">SAMN04488125_12230</name>
</gene>
<dbReference type="InterPro" id="IPR000014">
    <property type="entry name" value="PAS"/>
</dbReference>
<dbReference type="EMBL" id="FOSV01000022">
    <property type="protein sequence ID" value="SFL71679.1"/>
    <property type="molecule type" value="Genomic_DNA"/>
</dbReference>
<reference evidence="7" key="1">
    <citation type="submission" date="2016-10" db="EMBL/GenBank/DDBJ databases">
        <authorList>
            <person name="Varghese N."/>
            <person name="Submissions S."/>
        </authorList>
    </citation>
    <scope>NUCLEOTIDE SEQUENCE [LARGE SCALE GENOMIC DNA]</scope>
    <source>
        <strain evidence="7">CGMCC 1.6474</strain>
    </source>
</reference>
<evidence type="ECO:0000256" key="2">
    <source>
        <dbReference type="ARBA" id="ARBA00022643"/>
    </source>
</evidence>
<keyword evidence="3" id="KW-0157">Chromophore</keyword>
<dbReference type="CDD" id="cd00130">
    <property type="entry name" value="PAS"/>
    <property type="match status" value="1"/>
</dbReference>
<feature type="domain" description="PAC" evidence="5">
    <location>
        <begin position="105"/>
        <end position="159"/>
    </location>
</feature>
<accession>A0A1I4JYN8</accession>
<dbReference type="PANTHER" id="PTHR47429">
    <property type="entry name" value="PROTEIN TWIN LOV 1"/>
    <property type="match status" value="1"/>
</dbReference>
<evidence type="ECO:0000313" key="7">
    <source>
        <dbReference type="Proteomes" id="UP000198804"/>
    </source>
</evidence>
<evidence type="ECO:0000256" key="3">
    <source>
        <dbReference type="ARBA" id="ARBA00022991"/>
    </source>
</evidence>
<evidence type="ECO:0000256" key="1">
    <source>
        <dbReference type="ARBA" id="ARBA00022630"/>
    </source>
</evidence>
<dbReference type="PANTHER" id="PTHR47429:SF2">
    <property type="entry name" value="PROTEIN TWIN LOV 1"/>
    <property type="match status" value="1"/>
</dbReference>
<dbReference type="InterPro" id="IPR001610">
    <property type="entry name" value="PAC"/>
</dbReference>
<keyword evidence="1" id="KW-0285">Flavoprotein</keyword>
<dbReference type="PROSITE" id="PS50113">
    <property type="entry name" value="PAC"/>
    <property type="match status" value="1"/>
</dbReference>
<evidence type="ECO:0000313" key="6">
    <source>
        <dbReference type="EMBL" id="SFL71679.1"/>
    </source>
</evidence>
<dbReference type="Proteomes" id="UP000198804">
    <property type="component" value="Unassembled WGS sequence"/>
</dbReference>
<dbReference type="SUPFAM" id="SSF55785">
    <property type="entry name" value="PYP-like sensor domain (PAS domain)"/>
    <property type="match status" value="1"/>
</dbReference>
<evidence type="ECO:0000259" key="4">
    <source>
        <dbReference type="PROSITE" id="PS50112"/>
    </source>
</evidence>
<name>A0A1I4JYN8_9HYPH</name>
<keyword evidence="2" id="KW-0288">FMN</keyword>
<protein>
    <submittedName>
        <fullName evidence="6">PAS domain S-box-containing protein</fullName>
    </submittedName>
</protein>
<dbReference type="InterPro" id="IPR000700">
    <property type="entry name" value="PAS-assoc_C"/>
</dbReference>
<dbReference type="PROSITE" id="PS50112">
    <property type="entry name" value="PAS"/>
    <property type="match status" value="1"/>
</dbReference>
<evidence type="ECO:0000259" key="5">
    <source>
        <dbReference type="PROSITE" id="PS50113"/>
    </source>
</evidence>
<dbReference type="Pfam" id="PF13426">
    <property type="entry name" value="PAS_9"/>
    <property type="match status" value="1"/>
</dbReference>
<dbReference type="AlphaFoldDB" id="A0A1I4JYN8"/>
<dbReference type="InterPro" id="IPR035965">
    <property type="entry name" value="PAS-like_dom_sf"/>
</dbReference>
<organism evidence="6 7">
    <name type="scientific">Methylorubrum salsuginis</name>
    <dbReference type="NCBI Taxonomy" id="414703"/>
    <lineage>
        <taxon>Bacteria</taxon>
        <taxon>Pseudomonadati</taxon>
        <taxon>Pseudomonadota</taxon>
        <taxon>Alphaproteobacteria</taxon>
        <taxon>Hyphomicrobiales</taxon>
        <taxon>Methylobacteriaceae</taxon>
        <taxon>Methylorubrum</taxon>
    </lineage>
</organism>
<dbReference type="Gene3D" id="3.30.450.20">
    <property type="entry name" value="PAS domain"/>
    <property type="match status" value="1"/>
</dbReference>
<dbReference type="NCBIfam" id="TIGR00229">
    <property type="entry name" value="sensory_box"/>
    <property type="match status" value="1"/>
</dbReference>
<proteinExistence type="predicted"/>
<dbReference type="SMART" id="SM00086">
    <property type="entry name" value="PAC"/>
    <property type="match status" value="1"/>
</dbReference>